<evidence type="ECO:0000313" key="12">
    <source>
        <dbReference type="EMBL" id="TGD22234.1"/>
    </source>
</evidence>
<dbReference type="OrthoDB" id="1641940at2"/>
<reference evidence="12 13" key="1">
    <citation type="submission" date="2018-10" db="EMBL/GenBank/DDBJ databases">
        <title>Lactobacillus sp. R7 and Lactobacillus sp. R19 isolated from fermented mustard green product of Taiwan.</title>
        <authorList>
            <person name="Lin S.-T."/>
        </authorList>
    </citation>
    <scope>NUCLEOTIDE SEQUENCE [LARGE SCALE GENOMIC DNA]</scope>
    <source>
        <strain evidence="12 13">BCRC 81127</strain>
    </source>
</reference>
<evidence type="ECO:0000259" key="11">
    <source>
        <dbReference type="PROSITE" id="PS51105"/>
    </source>
</evidence>
<evidence type="ECO:0000256" key="4">
    <source>
        <dbReference type="ARBA" id="ARBA00022597"/>
    </source>
</evidence>
<feature type="region of interest" description="Disordered" evidence="9">
    <location>
        <begin position="409"/>
        <end position="433"/>
    </location>
</feature>
<feature type="transmembrane region" description="Helical" evidence="10">
    <location>
        <begin position="127"/>
        <end position="148"/>
    </location>
</feature>
<feature type="transmembrane region" description="Helical" evidence="10">
    <location>
        <begin position="233"/>
        <end position="254"/>
    </location>
</feature>
<feature type="transmembrane region" description="Helical" evidence="10">
    <location>
        <begin position="199"/>
        <end position="227"/>
    </location>
</feature>
<evidence type="ECO:0000256" key="7">
    <source>
        <dbReference type="ARBA" id="ARBA00023136"/>
    </source>
</evidence>
<dbReference type="InterPro" id="IPR003352">
    <property type="entry name" value="PTS_EIIC"/>
</dbReference>
<organism evidence="12 13">
    <name type="scientific">Companilactobacillus suantsaicola</name>
    <dbReference type="NCBI Taxonomy" id="2487723"/>
    <lineage>
        <taxon>Bacteria</taxon>
        <taxon>Bacillati</taxon>
        <taxon>Bacillota</taxon>
        <taxon>Bacilli</taxon>
        <taxon>Lactobacillales</taxon>
        <taxon>Lactobacillaceae</taxon>
        <taxon>Companilactobacillus</taxon>
    </lineage>
</organism>
<dbReference type="GO" id="GO:0009401">
    <property type="term" value="P:phosphoenolpyruvate-dependent sugar phosphotransferase system"/>
    <property type="evidence" value="ECO:0007669"/>
    <property type="project" value="InterPro"/>
</dbReference>
<dbReference type="GO" id="GO:0005886">
    <property type="term" value="C:plasma membrane"/>
    <property type="evidence" value="ECO:0007669"/>
    <property type="project" value="UniProtKB-SubCell"/>
</dbReference>
<dbReference type="PANTHER" id="PTHR33989:SF4">
    <property type="entry name" value="PTS SYSTEM N,N'-DIACETYLCHITOBIOSE-SPECIFIC EIIC COMPONENT"/>
    <property type="match status" value="1"/>
</dbReference>
<proteinExistence type="predicted"/>
<evidence type="ECO:0000256" key="6">
    <source>
        <dbReference type="ARBA" id="ARBA00022989"/>
    </source>
</evidence>
<dbReference type="InterPro" id="IPR051088">
    <property type="entry name" value="PTS_Sugar-EIIC/EIIB"/>
</dbReference>
<accession>A0A4Z0JH11</accession>
<evidence type="ECO:0000256" key="2">
    <source>
        <dbReference type="ARBA" id="ARBA00022448"/>
    </source>
</evidence>
<evidence type="ECO:0000256" key="1">
    <source>
        <dbReference type="ARBA" id="ARBA00004651"/>
    </source>
</evidence>
<comment type="subcellular location">
    <subcellularLocation>
        <location evidence="1">Cell membrane</location>
        <topology evidence="1">Multi-pass membrane protein</topology>
    </subcellularLocation>
</comment>
<keyword evidence="7 8" id="KW-0472">Membrane</keyword>
<dbReference type="InterPro" id="IPR004501">
    <property type="entry name" value="PTS_EIIC_3"/>
</dbReference>
<comment type="caution">
    <text evidence="12">The sequence shown here is derived from an EMBL/GenBank/DDBJ whole genome shotgun (WGS) entry which is preliminary data.</text>
</comment>
<keyword evidence="2 8" id="KW-0813">Transport</keyword>
<dbReference type="PANTHER" id="PTHR33989">
    <property type="match status" value="1"/>
</dbReference>
<evidence type="ECO:0000256" key="10">
    <source>
        <dbReference type="SAM" id="Phobius"/>
    </source>
</evidence>
<dbReference type="Pfam" id="PF02378">
    <property type="entry name" value="PTS_EIIC"/>
    <property type="match status" value="1"/>
</dbReference>
<keyword evidence="13" id="KW-1185">Reference proteome</keyword>
<dbReference type="GO" id="GO:1901264">
    <property type="term" value="P:carbohydrate derivative transport"/>
    <property type="evidence" value="ECO:0007669"/>
    <property type="project" value="TreeGrafter"/>
</dbReference>
<feature type="transmembrane region" description="Helical" evidence="10">
    <location>
        <begin position="168"/>
        <end position="187"/>
    </location>
</feature>
<feature type="transmembrane region" description="Helical" evidence="10">
    <location>
        <begin position="32"/>
        <end position="53"/>
    </location>
</feature>
<feature type="transmembrane region" description="Helical" evidence="10">
    <location>
        <begin position="65"/>
        <end position="86"/>
    </location>
</feature>
<keyword evidence="5 10" id="KW-0812">Transmembrane</keyword>
<dbReference type="NCBIfam" id="TIGR00410">
    <property type="entry name" value="lacE"/>
    <property type="match status" value="1"/>
</dbReference>
<evidence type="ECO:0000256" key="5">
    <source>
        <dbReference type="ARBA" id="ARBA00022692"/>
    </source>
</evidence>
<keyword evidence="4 8" id="KW-0762">Sugar transport</keyword>
<feature type="transmembrane region" description="Helical" evidence="10">
    <location>
        <begin position="98"/>
        <end position="115"/>
    </location>
</feature>
<dbReference type="AlphaFoldDB" id="A0A4Z0JH11"/>
<evidence type="ECO:0000256" key="9">
    <source>
        <dbReference type="SAM" id="MobiDB-lite"/>
    </source>
</evidence>
<evidence type="ECO:0000256" key="3">
    <source>
        <dbReference type="ARBA" id="ARBA00022475"/>
    </source>
</evidence>
<dbReference type="RefSeq" id="WP_135373692.1">
    <property type="nucleotide sequence ID" value="NZ_RKLY01000025.1"/>
</dbReference>
<protein>
    <recommendedName>
        <fullName evidence="8">Permease IIC component</fullName>
    </recommendedName>
</protein>
<keyword evidence="6 10" id="KW-1133">Transmembrane helix</keyword>
<name>A0A4Z0JH11_9LACO</name>
<evidence type="ECO:0000313" key="13">
    <source>
        <dbReference type="Proteomes" id="UP000298021"/>
    </source>
</evidence>
<dbReference type="GO" id="GO:0008982">
    <property type="term" value="F:protein-N(PI)-phosphohistidine-sugar phosphotransferase activity"/>
    <property type="evidence" value="ECO:0007669"/>
    <property type="project" value="UniProtKB-UniRule"/>
</dbReference>
<keyword evidence="3 8" id="KW-1003">Cell membrane</keyword>
<feature type="transmembrane region" description="Helical" evidence="10">
    <location>
        <begin position="377"/>
        <end position="396"/>
    </location>
</feature>
<dbReference type="InterPro" id="IPR004796">
    <property type="entry name" value="PTS_IIC_cello"/>
</dbReference>
<dbReference type="EMBL" id="RKLY01000025">
    <property type="protein sequence ID" value="TGD22234.1"/>
    <property type="molecule type" value="Genomic_DNA"/>
</dbReference>
<dbReference type="Proteomes" id="UP000298021">
    <property type="component" value="Unassembled WGS sequence"/>
</dbReference>
<sequence length="433" mass="46790">MNSIISGFQNKFLPALAKFGNLKYMVVLRDGMIITIPFTIFGSIFMIVANLPFTWWADFIKPISGYLNAAVTVTFGILALIVAMGISYQSAKANKLDTMTGTVIPTVAFLLAMLNDKMAIDPADLGSGGIFTAIVVCIISSEIIRFCVARNWTIELPDSVPPAVAKSFSSLIPGSIALFIVWLVRVVMHININSVIQVIFSPLVVGLDSIWGIELAIFLVLALWVVGVHGTNVIGSIYTPVFLSFLTANINAVSKGEAPVHIAADGFLNFGLTIGGTGAILGLVLCMFTAKSKRYKAMRNLGLMPSVFNISEPIMFGLPVVLNPTLMVPFIVTPMVLELITYYLMKFGVIGMIVAQVPWTTPTIVSGFLMTGGDWRAALWQLIELIVAVAAYYPFFKVLDRQELKTEQEEDAQKAAQADAKSESVSGSAVKGA</sequence>
<comment type="function">
    <text evidence="8">The phosphoenolpyruvate-dependent sugar phosphotransferase system (PTS), a major carbohydrate active -transport system, catalyzes the phosphorylation of incoming sugar substrates concomitant with their translocation across the cell membrane.</text>
</comment>
<dbReference type="PIRSF" id="PIRSF006351">
    <property type="entry name" value="PTS_EIIC-Cellobiose"/>
    <property type="match status" value="1"/>
</dbReference>
<dbReference type="PROSITE" id="PS51105">
    <property type="entry name" value="PTS_EIIC_TYPE_3"/>
    <property type="match status" value="1"/>
</dbReference>
<feature type="domain" description="PTS EIIC type-3" evidence="11">
    <location>
        <begin position="8"/>
        <end position="395"/>
    </location>
</feature>
<feature type="transmembrane region" description="Helical" evidence="10">
    <location>
        <begin position="266"/>
        <end position="290"/>
    </location>
</feature>
<evidence type="ECO:0000256" key="8">
    <source>
        <dbReference type="PIRNR" id="PIRNR006351"/>
    </source>
</evidence>
<gene>
    <name evidence="12" type="ORF">EGT49_09295</name>
</gene>
<feature type="transmembrane region" description="Helical" evidence="10">
    <location>
        <begin position="310"/>
        <end position="332"/>
    </location>
</feature>